<organism evidence="1 2">
    <name type="scientific">Colletotrichum spaethianum</name>
    <dbReference type="NCBI Taxonomy" id="700344"/>
    <lineage>
        <taxon>Eukaryota</taxon>
        <taxon>Fungi</taxon>
        <taxon>Dikarya</taxon>
        <taxon>Ascomycota</taxon>
        <taxon>Pezizomycotina</taxon>
        <taxon>Sordariomycetes</taxon>
        <taxon>Hypocreomycetidae</taxon>
        <taxon>Glomerellales</taxon>
        <taxon>Glomerellaceae</taxon>
        <taxon>Colletotrichum</taxon>
        <taxon>Colletotrichum spaethianum species complex</taxon>
    </lineage>
</organism>
<reference evidence="1 2" key="1">
    <citation type="submission" date="2022-03" db="EMBL/GenBank/DDBJ databases">
        <title>Genome data of Colletotrichum spp.</title>
        <authorList>
            <person name="Utami Y.D."/>
            <person name="Hiruma K."/>
        </authorList>
    </citation>
    <scope>NUCLEOTIDE SEQUENCE [LARGE SCALE GENOMIC DNA]</scope>
    <source>
        <strain evidence="1 2">MAFF 239500</strain>
    </source>
</reference>
<dbReference type="GeneID" id="73329943"/>
<dbReference type="EMBL" id="BQXU01000026">
    <property type="protein sequence ID" value="GKT48960.1"/>
    <property type="molecule type" value="Genomic_DNA"/>
</dbReference>
<evidence type="ECO:0000313" key="2">
    <source>
        <dbReference type="Proteomes" id="UP001055115"/>
    </source>
</evidence>
<evidence type="ECO:0000313" key="1">
    <source>
        <dbReference type="EMBL" id="GKT48960.1"/>
    </source>
</evidence>
<dbReference type="AlphaFoldDB" id="A0AA37UNQ6"/>
<sequence length="116" mass="13302">MVAITPWAAVSSFTYIYSKGSIPQTRDNVPHAAFRAYIPLRNIGRERHTHLYHIVTNYDALDEVTVFTQADPFDLLSPAVKTTDDIVRRAWMVEEDDVSPLNPALFHDVADWEWVD</sequence>
<accession>A0AA37UNQ6</accession>
<dbReference type="RefSeq" id="XP_049131310.1">
    <property type="nucleotide sequence ID" value="XM_049275353.1"/>
</dbReference>
<name>A0AA37UNQ6_9PEZI</name>
<gene>
    <name evidence="1" type="ORF">ColSpa_09141</name>
</gene>
<proteinExistence type="predicted"/>
<comment type="caution">
    <text evidence="1">The sequence shown here is derived from an EMBL/GenBank/DDBJ whole genome shotgun (WGS) entry which is preliminary data.</text>
</comment>
<protein>
    <submittedName>
        <fullName evidence="1">Uncharacterized protein</fullName>
    </submittedName>
</protein>
<keyword evidence="2" id="KW-1185">Reference proteome</keyword>
<dbReference type="Proteomes" id="UP001055115">
    <property type="component" value="Unassembled WGS sequence"/>
</dbReference>